<organism evidence="1">
    <name type="scientific">marine metagenome</name>
    <dbReference type="NCBI Taxonomy" id="408172"/>
    <lineage>
        <taxon>unclassified sequences</taxon>
        <taxon>metagenomes</taxon>
        <taxon>ecological metagenomes</taxon>
    </lineage>
</organism>
<protein>
    <submittedName>
        <fullName evidence="1">Uncharacterized protein</fullName>
    </submittedName>
</protein>
<dbReference type="EMBL" id="UINC01075180">
    <property type="protein sequence ID" value="SVC13107.1"/>
    <property type="molecule type" value="Genomic_DNA"/>
</dbReference>
<reference evidence="1" key="1">
    <citation type="submission" date="2018-05" db="EMBL/GenBank/DDBJ databases">
        <authorList>
            <person name="Lanie J.A."/>
            <person name="Ng W.-L."/>
            <person name="Kazmierczak K.M."/>
            <person name="Andrzejewski T.M."/>
            <person name="Davidsen T.M."/>
            <person name="Wayne K.J."/>
            <person name="Tettelin H."/>
            <person name="Glass J.I."/>
            <person name="Rusch D."/>
            <person name="Podicherti R."/>
            <person name="Tsui H.-C.T."/>
            <person name="Winkler M.E."/>
        </authorList>
    </citation>
    <scope>NUCLEOTIDE SEQUENCE</scope>
</reference>
<sequence length="26" mass="2987">KIVLNLDDTKALLSFLIEKKTPTKQE</sequence>
<dbReference type="AlphaFoldDB" id="A0A382JPY7"/>
<gene>
    <name evidence="1" type="ORF">METZ01_LOCUS265961</name>
</gene>
<name>A0A382JPY7_9ZZZZ</name>
<accession>A0A382JPY7</accession>
<proteinExistence type="predicted"/>
<feature type="non-terminal residue" evidence="1">
    <location>
        <position position="1"/>
    </location>
</feature>
<evidence type="ECO:0000313" key="1">
    <source>
        <dbReference type="EMBL" id="SVC13107.1"/>
    </source>
</evidence>